<reference evidence="2" key="1">
    <citation type="submission" date="2020-02" db="EMBL/GenBank/DDBJ databases">
        <authorList>
            <person name="Meier V. D."/>
        </authorList>
    </citation>
    <scope>NUCLEOTIDE SEQUENCE</scope>
    <source>
        <strain evidence="2">AVDCRST_MAG69</strain>
    </source>
</reference>
<name>A0A6J4RT34_9ACTN</name>
<feature type="non-terminal residue" evidence="2">
    <location>
        <position position="1"/>
    </location>
</feature>
<feature type="non-terminal residue" evidence="2">
    <location>
        <position position="42"/>
    </location>
</feature>
<gene>
    <name evidence="2" type="ORF">AVDCRST_MAG69-799</name>
</gene>
<evidence type="ECO:0000313" key="2">
    <source>
        <dbReference type="EMBL" id="CAA9481418.1"/>
    </source>
</evidence>
<feature type="compositionally biased region" description="Basic and acidic residues" evidence="1">
    <location>
        <begin position="32"/>
        <end position="42"/>
    </location>
</feature>
<dbReference type="AlphaFoldDB" id="A0A6J4RT34"/>
<proteinExistence type="predicted"/>
<evidence type="ECO:0000256" key="1">
    <source>
        <dbReference type="SAM" id="MobiDB-lite"/>
    </source>
</evidence>
<dbReference type="EMBL" id="CADCVP010000100">
    <property type="protein sequence ID" value="CAA9481418.1"/>
    <property type="molecule type" value="Genomic_DNA"/>
</dbReference>
<protein>
    <submittedName>
        <fullName evidence="2">Uncharacterized protein</fullName>
    </submittedName>
</protein>
<organism evidence="2">
    <name type="scientific">uncultured Solirubrobacteraceae bacterium</name>
    <dbReference type="NCBI Taxonomy" id="1162706"/>
    <lineage>
        <taxon>Bacteria</taxon>
        <taxon>Bacillati</taxon>
        <taxon>Actinomycetota</taxon>
        <taxon>Thermoleophilia</taxon>
        <taxon>Solirubrobacterales</taxon>
        <taxon>Solirubrobacteraceae</taxon>
        <taxon>environmental samples</taxon>
    </lineage>
</organism>
<feature type="region of interest" description="Disordered" evidence="1">
    <location>
        <begin position="1"/>
        <end position="42"/>
    </location>
</feature>
<accession>A0A6J4RT34</accession>
<feature type="compositionally biased region" description="Gly residues" evidence="1">
    <location>
        <begin position="1"/>
        <end position="10"/>
    </location>
</feature>
<sequence>WGSSCGGQGDAIGTCPARLGPAPRPPAWSNPTRRDHPVARRL</sequence>